<gene>
    <name evidence="1" type="ORF">FFLO_02032</name>
</gene>
<dbReference type="Gene3D" id="3.40.50.880">
    <property type="match status" value="1"/>
</dbReference>
<organism evidence="1 2">
    <name type="scientific">Filobasidium floriforme</name>
    <dbReference type="NCBI Taxonomy" id="5210"/>
    <lineage>
        <taxon>Eukaryota</taxon>
        <taxon>Fungi</taxon>
        <taxon>Dikarya</taxon>
        <taxon>Basidiomycota</taxon>
        <taxon>Agaricomycotina</taxon>
        <taxon>Tremellomycetes</taxon>
        <taxon>Filobasidiales</taxon>
        <taxon>Filobasidiaceae</taxon>
        <taxon>Filobasidium</taxon>
    </lineage>
</organism>
<evidence type="ECO:0000313" key="1">
    <source>
        <dbReference type="EMBL" id="KAG7562558.1"/>
    </source>
</evidence>
<name>A0A8K0JPZ9_9TREE</name>
<evidence type="ECO:0008006" key="3">
    <source>
        <dbReference type="Google" id="ProtNLM"/>
    </source>
</evidence>
<dbReference type="PANTHER" id="PTHR36848:SF2">
    <property type="entry name" value="SECRETED PROTEIN"/>
    <property type="match status" value="1"/>
</dbReference>
<dbReference type="EMBL" id="JABELV010000030">
    <property type="protein sequence ID" value="KAG7562558.1"/>
    <property type="molecule type" value="Genomic_DNA"/>
</dbReference>
<dbReference type="AlphaFoldDB" id="A0A8K0JPZ9"/>
<proteinExistence type="predicted"/>
<protein>
    <recommendedName>
        <fullName evidence="3">Glycoside hydrolase family 2</fullName>
    </recommendedName>
</protein>
<dbReference type="CDD" id="cd03143">
    <property type="entry name" value="A4_beta-galactosidase_middle_domain"/>
    <property type="match status" value="1"/>
</dbReference>
<evidence type="ECO:0000313" key="2">
    <source>
        <dbReference type="Proteomes" id="UP000812966"/>
    </source>
</evidence>
<dbReference type="InterPro" id="IPR029062">
    <property type="entry name" value="Class_I_gatase-like"/>
</dbReference>
<comment type="caution">
    <text evidence="1">The sequence shown here is derived from an EMBL/GenBank/DDBJ whole genome shotgun (WGS) entry which is preliminary data.</text>
</comment>
<accession>A0A8K0JPZ9</accession>
<dbReference type="Proteomes" id="UP000812966">
    <property type="component" value="Unassembled WGS sequence"/>
</dbReference>
<reference evidence="1" key="1">
    <citation type="submission" date="2020-04" db="EMBL/GenBank/DDBJ databases">
        <title>Analysis of mating type loci in Filobasidium floriforme.</title>
        <authorList>
            <person name="Nowrousian M."/>
        </authorList>
    </citation>
    <scope>NUCLEOTIDE SEQUENCE</scope>
    <source>
        <strain evidence="1">CBS 6242</strain>
    </source>
</reference>
<dbReference type="PANTHER" id="PTHR36848">
    <property type="entry name" value="DNA-BINDING PROTEIN (PUTATIVE SECRETED PROTEIN)-RELATED"/>
    <property type="match status" value="1"/>
</dbReference>
<dbReference type="Pfam" id="PF17132">
    <property type="entry name" value="Glyco_hydro_106"/>
    <property type="match status" value="1"/>
</dbReference>
<dbReference type="InterPro" id="IPR053161">
    <property type="entry name" value="Ulvan_degrading_GH"/>
</dbReference>
<sequence length="1055" mass="119857">MTSNPLTYPSSSKSFTKDVFLDPPREYRGAPFWAWNHKQEARATVAQVGNFDEMGMGGFHMHTRVGLDIPYMGDEYMKIVKSCVNKAKEKGMYAFLYDEDRWPSGFAGGKVLEGHPELRGLHILFTPWPYGSELPYPPVKIEVANAYPVRSERGFLLAKYDMELSDGQLVSAKRLNDTEEAKHTVWYAYCEPNPDSGYMGDQTLPDLLSVDMAKRFIETTHEVYKQHVGDEFGKTIPSMFTDEPQYCPIFGLNKADGKQEVFLPWTPKMEEEFRGAYGTDITDKLPEIVWDTKDQQVNVVRYQFINLLSEMFSNNYLGTISRWCEENGLACTGHLNAEPTLASQTMQMGEAMRAYRSMQFPGIDMLCDRTEYNTAKQAQSVSRQYGRGGVMCEMYGVTGWAFTFEGHKGQGDWQAALGVTLRVHHLAWSSMEGEAKRDYPACIGYQSPWYKEYKAIETHFARVNAALTRGRPVTRIAVIHPIESFWLCAGPKDKNFEEMEYRDQAFANLTEWLLKSHIDFDFISESLFTDQTSVEDIGAELPVGQCSYEAVVVPNMRTIRSTTLVRLQKFAAKGGKVIFAGSVPTLVDLKPVDQPLSVSGSVTIPWSKAQILAQLQPLRDIEMVIRESTLYRTQGYRADSLFYQMRRDGAERFLFIANSDRKQACPVDGIIKGEWTIEVLDTLSGDTWELGAQQGGGETRFSYYFDGCESVLFHLTPGQSSDQARTQTVLRKDYKQVADLVLENITFSEPNVLLLDYCSHRWTDEAWQPIEEVLRIDQALRARLGFFIKGAKFRQPWTIPLDKRAPAGVLTLKFAFESVVDVSNIKLAIENPCDVRIQLDDRAVSSNSDGWWVDEAIRTIPLPDISRGEHIITLEYQYGPLTNLERIYLLGDFGVSLHGRTARIVPVDKRRLEWGDLSRQGYPFYTGNVNYHCSVDIDDEEPTALRVARFTGPTVSIDVDGKRAGLLIHEPYALELNKLSPGKHKVEVTMYGNRYNAFGELHLVPGKTNWIGADMWRTEFDWWTEEYALDSFGILNAPRVLKPGKEVSRLPQRRG</sequence>
<keyword evidence="2" id="KW-1185">Reference proteome</keyword>